<name>A0A6C0EMI8_9ZZZZ</name>
<proteinExistence type="predicted"/>
<protein>
    <submittedName>
        <fullName evidence="1">Uncharacterized protein</fullName>
    </submittedName>
</protein>
<dbReference type="AlphaFoldDB" id="A0A6C0EMI8"/>
<evidence type="ECO:0000313" key="1">
    <source>
        <dbReference type="EMBL" id="QHT29673.1"/>
    </source>
</evidence>
<reference evidence="1" key="1">
    <citation type="journal article" date="2020" name="Nature">
        <title>Giant virus diversity and host interactions through global metagenomics.</title>
        <authorList>
            <person name="Schulz F."/>
            <person name="Roux S."/>
            <person name="Paez-Espino D."/>
            <person name="Jungbluth S."/>
            <person name="Walsh D.A."/>
            <person name="Denef V.J."/>
            <person name="McMahon K.D."/>
            <person name="Konstantinidis K.T."/>
            <person name="Eloe-Fadrosh E.A."/>
            <person name="Kyrpides N.C."/>
            <person name="Woyke T."/>
        </authorList>
    </citation>
    <scope>NUCLEOTIDE SEQUENCE</scope>
    <source>
        <strain evidence="1">GVMAG-M-3300009068-24</strain>
    </source>
</reference>
<dbReference type="EMBL" id="MN738881">
    <property type="protein sequence ID" value="QHT29673.1"/>
    <property type="molecule type" value="Genomic_DNA"/>
</dbReference>
<organism evidence="1">
    <name type="scientific">viral metagenome</name>
    <dbReference type="NCBI Taxonomy" id="1070528"/>
    <lineage>
        <taxon>unclassified sequences</taxon>
        <taxon>metagenomes</taxon>
        <taxon>organismal metagenomes</taxon>
    </lineage>
</organism>
<accession>A0A6C0EMI8</accession>
<sequence>MRINRLIMTPGLPDEHINTIKRVLFSYYEPWALNYAQQFRHNHRYICRHIPSVEMDLYARKGLLNAVRSYRPTKETAIFHLYAVHHLRGQLYYGATEMSPITNVSKKALRRKQSRHARATHETFVWDQVRPVSPRRPEELWEHIYETCDAFTRRCAVYKYDYDFNRLRSNREVAELMACSEETVRKALVAHFRPDFGMHIV</sequence>